<gene>
    <name evidence="1" type="ORF">N7U66_03770</name>
</gene>
<accession>A0A9E8MYD3</accession>
<dbReference type="Pfam" id="PF14903">
    <property type="entry name" value="WG_beta_rep"/>
    <property type="match status" value="2"/>
</dbReference>
<sequence length="175" mass="19735">MKKVVLLLIALILIPLFSLSQNLEKLDYISPVHNGLVAIKKDGQWAFIDTQGDLVVDFRTDLVLTTFGKINYPIFESNRCLITQNKDGIPYYGYIDKTGKTVIAPQFLNAMPFNNNTAIALELVKVDLGENEILNKKVYRYKYFEVTIDPTGQIKTYLTDAVYIGLTPSNLLKAP</sequence>
<dbReference type="KEGG" id="lnu:N7U66_03770"/>
<protein>
    <submittedName>
        <fullName evidence="1">WG repeat-containing protein</fullName>
    </submittedName>
</protein>
<name>A0A9E8MYD3_9FLAO</name>
<dbReference type="InterPro" id="IPR032774">
    <property type="entry name" value="WG_beta_rep"/>
</dbReference>
<dbReference type="EMBL" id="CP113088">
    <property type="protein sequence ID" value="WAC02787.1"/>
    <property type="molecule type" value="Genomic_DNA"/>
</dbReference>
<dbReference type="RefSeq" id="WP_267677386.1">
    <property type="nucleotide sequence ID" value="NZ_CP113088.1"/>
</dbReference>
<evidence type="ECO:0000313" key="2">
    <source>
        <dbReference type="Proteomes" id="UP001164705"/>
    </source>
</evidence>
<keyword evidence="2" id="KW-1185">Reference proteome</keyword>
<dbReference type="Proteomes" id="UP001164705">
    <property type="component" value="Chromosome"/>
</dbReference>
<evidence type="ECO:0000313" key="1">
    <source>
        <dbReference type="EMBL" id="WAC02787.1"/>
    </source>
</evidence>
<reference evidence="1" key="1">
    <citation type="submission" date="2022-11" db="EMBL/GenBank/DDBJ databases">
        <title>Lacinutrix neustonica HL-RS19T sp. nov., isolated from the surface microlayer sample of brackish Lake Shihwa.</title>
        <authorList>
            <person name="Choi J.Y."/>
            <person name="Hwang C.Y."/>
        </authorList>
    </citation>
    <scope>NUCLEOTIDE SEQUENCE</scope>
    <source>
        <strain evidence="1">HL-RS19</strain>
    </source>
</reference>
<dbReference type="AlphaFoldDB" id="A0A9E8MYD3"/>
<organism evidence="1 2">
    <name type="scientific">Lacinutrix neustonica</name>
    <dbReference type="NCBI Taxonomy" id="2980107"/>
    <lineage>
        <taxon>Bacteria</taxon>
        <taxon>Pseudomonadati</taxon>
        <taxon>Bacteroidota</taxon>
        <taxon>Flavobacteriia</taxon>
        <taxon>Flavobacteriales</taxon>
        <taxon>Flavobacteriaceae</taxon>
        <taxon>Lacinutrix</taxon>
    </lineage>
</organism>
<proteinExistence type="predicted"/>